<evidence type="ECO:0000256" key="3">
    <source>
        <dbReference type="ARBA" id="ARBA00023015"/>
    </source>
</evidence>
<organism evidence="9 10">
    <name type="scientific">Desulfoluna spongiiphila</name>
    <dbReference type="NCBI Taxonomy" id="419481"/>
    <lineage>
        <taxon>Bacteria</taxon>
        <taxon>Pseudomonadati</taxon>
        <taxon>Thermodesulfobacteriota</taxon>
        <taxon>Desulfobacteria</taxon>
        <taxon>Desulfobacterales</taxon>
        <taxon>Desulfolunaceae</taxon>
        <taxon>Desulfoluna</taxon>
    </lineage>
</organism>
<dbReference type="InterPro" id="IPR002197">
    <property type="entry name" value="HTH_Fis"/>
</dbReference>
<dbReference type="OrthoDB" id="9814761at2"/>
<evidence type="ECO:0000259" key="8">
    <source>
        <dbReference type="PROSITE" id="PS50110"/>
    </source>
</evidence>
<dbReference type="SUPFAM" id="SSF46689">
    <property type="entry name" value="Homeodomain-like"/>
    <property type="match status" value="1"/>
</dbReference>
<keyword evidence="1" id="KW-0547">Nucleotide-binding</keyword>
<dbReference type="Gene3D" id="1.10.10.60">
    <property type="entry name" value="Homeodomain-like"/>
    <property type="match status" value="1"/>
</dbReference>
<dbReference type="CDD" id="cd00009">
    <property type="entry name" value="AAA"/>
    <property type="match status" value="1"/>
</dbReference>
<dbReference type="PROSITE" id="PS00675">
    <property type="entry name" value="SIGMA54_INTERACT_1"/>
    <property type="match status" value="1"/>
</dbReference>
<feature type="domain" description="Response regulatory" evidence="8">
    <location>
        <begin position="6"/>
        <end position="120"/>
    </location>
</feature>
<dbReference type="InterPro" id="IPR001789">
    <property type="entry name" value="Sig_transdc_resp-reg_receiver"/>
</dbReference>
<sequence>MPKKPQILVVDDDLGMREFLELMLTREGYGVTLSDCGKDAVKKIRKTPFDLILTDIRLGDLTGLDVLRAAKEIKQETAVVLISAYATTETAVEAMNEGAYDYVPKPFDNEELKDTLKRALELQSLAAEKEKLSEETQEVLHFGTMIGSSGPMRRIYTLVEQVAGTRTNVLITGESGTGKELIARSIHTLSGRKDKPFVAVNCGGIPETLMESELFGHLKGSFTGATHDKKGLFEEAEGGTVFLDEIGELSVALQVKLLRVVQERKIKPVGGTREVSVDTRIICATNKNLEEEVMEKRFRKDLFYRLNVIEIRVPSLRERKADLKPLAQFFLEKYAEEMGKDITKISSYAIDLLKNYDFPGNVRELENLIERSVALSATNIILPESLSMSSKRRRWIEGVPRRRFDLDDVATGVDLPDILEAIEKAYMEKALEYTKGNKSKAAELLGLSFRSFRYRCDKLNIL</sequence>
<dbReference type="PRINTS" id="PR01590">
    <property type="entry name" value="HTHFIS"/>
</dbReference>
<dbReference type="GO" id="GO:0006355">
    <property type="term" value="P:regulation of DNA-templated transcription"/>
    <property type="evidence" value="ECO:0007669"/>
    <property type="project" value="InterPro"/>
</dbReference>
<dbReference type="InterPro" id="IPR025662">
    <property type="entry name" value="Sigma_54_int_dom_ATP-bd_1"/>
</dbReference>
<dbReference type="SUPFAM" id="SSF52172">
    <property type="entry name" value="CheY-like"/>
    <property type="match status" value="1"/>
</dbReference>
<dbReference type="AlphaFoldDB" id="A0A1G5JEL3"/>
<proteinExistence type="predicted"/>
<keyword evidence="3" id="KW-0805">Transcription regulation</keyword>
<dbReference type="Pfam" id="PF00158">
    <property type="entry name" value="Sigma54_activat"/>
    <property type="match status" value="1"/>
</dbReference>
<dbReference type="Gene3D" id="1.10.8.60">
    <property type="match status" value="1"/>
</dbReference>
<keyword evidence="5" id="KW-0804">Transcription</keyword>
<keyword evidence="2" id="KW-0067">ATP-binding</keyword>
<keyword evidence="4" id="KW-0238">DNA-binding</keyword>
<dbReference type="InterPro" id="IPR002078">
    <property type="entry name" value="Sigma_54_int"/>
</dbReference>
<dbReference type="EMBL" id="FMUX01000028">
    <property type="protein sequence ID" value="SCY86168.1"/>
    <property type="molecule type" value="Genomic_DNA"/>
</dbReference>
<dbReference type="PANTHER" id="PTHR32071:SF113">
    <property type="entry name" value="ALGINATE BIOSYNTHESIS TRANSCRIPTIONAL REGULATORY PROTEIN ALGB"/>
    <property type="match status" value="1"/>
</dbReference>
<dbReference type="SUPFAM" id="SSF52540">
    <property type="entry name" value="P-loop containing nucleoside triphosphate hydrolases"/>
    <property type="match status" value="1"/>
</dbReference>
<accession>A0A1G5JEL3</accession>
<dbReference type="Pfam" id="PF02954">
    <property type="entry name" value="HTH_8"/>
    <property type="match status" value="1"/>
</dbReference>
<dbReference type="InterPro" id="IPR025943">
    <property type="entry name" value="Sigma_54_int_dom_ATP-bd_2"/>
</dbReference>
<dbReference type="GO" id="GO:0043565">
    <property type="term" value="F:sequence-specific DNA binding"/>
    <property type="evidence" value="ECO:0007669"/>
    <property type="project" value="InterPro"/>
</dbReference>
<dbReference type="FunFam" id="3.40.50.300:FF:000006">
    <property type="entry name" value="DNA-binding transcriptional regulator NtrC"/>
    <property type="match status" value="1"/>
</dbReference>
<keyword evidence="10" id="KW-1185">Reference proteome</keyword>
<reference evidence="9 10" key="1">
    <citation type="submission" date="2016-10" db="EMBL/GenBank/DDBJ databases">
        <authorList>
            <person name="de Groot N.N."/>
        </authorList>
    </citation>
    <scope>NUCLEOTIDE SEQUENCE [LARGE SCALE GENOMIC DNA]</scope>
    <source>
        <strain evidence="9 10">AA1</strain>
    </source>
</reference>
<dbReference type="PROSITE" id="PS00676">
    <property type="entry name" value="SIGMA54_INTERACT_2"/>
    <property type="match status" value="1"/>
</dbReference>
<dbReference type="Gene3D" id="3.40.50.2300">
    <property type="match status" value="1"/>
</dbReference>
<evidence type="ECO:0000313" key="10">
    <source>
        <dbReference type="Proteomes" id="UP000198870"/>
    </source>
</evidence>
<dbReference type="PROSITE" id="PS00688">
    <property type="entry name" value="SIGMA54_INTERACT_3"/>
    <property type="match status" value="1"/>
</dbReference>
<evidence type="ECO:0000256" key="5">
    <source>
        <dbReference type="ARBA" id="ARBA00023163"/>
    </source>
</evidence>
<dbReference type="PROSITE" id="PS50110">
    <property type="entry name" value="RESPONSE_REGULATORY"/>
    <property type="match status" value="1"/>
</dbReference>
<dbReference type="InterPro" id="IPR003593">
    <property type="entry name" value="AAA+_ATPase"/>
</dbReference>
<dbReference type="PANTHER" id="PTHR32071">
    <property type="entry name" value="TRANSCRIPTIONAL REGULATORY PROTEIN"/>
    <property type="match status" value="1"/>
</dbReference>
<dbReference type="Gene3D" id="3.40.50.300">
    <property type="entry name" value="P-loop containing nucleotide triphosphate hydrolases"/>
    <property type="match status" value="1"/>
</dbReference>
<dbReference type="STRING" id="419481.SAMN05216233_12856"/>
<dbReference type="Pfam" id="PF25601">
    <property type="entry name" value="AAA_lid_14"/>
    <property type="match status" value="1"/>
</dbReference>
<keyword evidence="6" id="KW-0597">Phosphoprotein</keyword>
<evidence type="ECO:0000313" key="9">
    <source>
        <dbReference type="EMBL" id="SCY86168.1"/>
    </source>
</evidence>
<dbReference type="InterPro" id="IPR025944">
    <property type="entry name" value="Sigma_54_int_dom_CS"/>
</dbReference>
<dbReference type="PROSITE" id="PS50045">
    <property type="entry name" value="SIGMA54_INTERACT_4"/>
    <property type="match status" value="1"/>
</dbReference>
<dbReference type="Pfam" id="PF00072">
    <property type="entry name" value="Response_reg"/>
    <property type="match status" value="1"/>
</dbReference>
<evidence type="ECO:0000256" key="1">
    <source>
        <dbReference type="ARBA" id="ARBA00022741"/>
    </source>
</evidence>
<evidence type="ECO:0000256" key="2">
    <source>
        <dbReference type="ARBA" id="ARBA00022840"/>
    </source>
</evidence>
<feature type="domain" description="Sigma-54 factor interaction" evidence="7">
    <location>
        <begin position="145"/>
        <end position="374"/>
    </location>
</feature>
<dbReference type="InterPro" id="IPR011006">
    <property type="entry name" value="CheY-like_superfamily"/>
</dbReference>
<name>A0A1G5JEL3_9BACT</name>
<dbReference type="Proteomes" id="UP000198870">
    <property type="component" value="Unassembled WGS sequence"/>
</dbReference>
<dbReference type="InterPro" id="IPR009057">
    <property type="entry name" value="Homeodomain-like_sf"/>
</dbReference>
<dbReference type="SMART" id="SM00382">
    <property type="entry name" value="AAA"/>
    <property type="match status" value="1"/>
</dbReference>
<evidence type="ECO:0000256" key="4">
    <source>
        <dbReference type="ARBA" id="ARBA00023125"/>
    </source>
</evidence>
<feature type="modified residue" description="4-aspartylphosphate" evidence="6">
    <location>
        <position position="55"/>
    </location>
</feature>
<dbReference type="InterPro" id="IPR027417">
    <property type="entry name" value="P-loop_NTPase"/>
</dbReference>
<dbReference type="GO" id="GO:0005524">
    <property type="term" value="F:ATP binding"/>
    <property type="evidence" value="ECO:0007669"/>
    <property type="project" value="UniProtKB-KW"/>
</dbReference>
<evidence type="ECO:0000259" key="7">
    <source>
        <dbReference type="PROSITE" id="PS50045"/>
    </source>
</evidence>
<protein>
    <submittedName>
        <fullName evidence="9">Two component, sigma54 specific, transcriptional regulator, Fis family</fullName>
    </submittedName>
</protein>
<evidence type="ECO:0000256" key="6">
    <source>
        <dbReference type="PROSITE-ProRule" id="PRU00169"/>
    </source>
</evidence>
<dbReference type="RefSeq" id="WP_092215311.1">
    <property type="nucleotide sequence ID" value="NZ_FMUX01000028.1"/>
</dbReference>
<dbReference type="InterPro" id="IPR058031">
    <property type="entry name" value="AAA_lid_NorR"/>
</dbReference>
<gene>
    <name evidence="9" type="ORF">SAMN05216233_12856</name>
</gene>
<dbReference type="SMART" id="SM00448">
    <property type="entry name" value="REC"/>
    <property type="match status" value="1"/>
</dbReference>
<dbReference type="GO" id="GO:0000160">
    <property type="term" value="P:phosphorelay signal transduction system"/>
    <property type="evidence" value="ECO:0007669"/>
    <property type="project" value="InterPro"/>
</dbReference>